<evidence type="ECO:0000313" key="3">
    <source>
        <dbReference type="EMBL" id="KAJ3086884.1"/>
    </source>
</evidence>
<keyword evidence="4" id="KW-1185">Reference proteome</keyword>
<evidence type="ECO:0000313" key="4">
    <source>
        <dbReference type="Proteomes" id="UP001211907"/>
    </source>
</evidence>
<gene>
    <name evidence="3" type="ORF">HK100_008541</name>
</gene>
<evidence type="ECO:0000256" key="2">
    <source>
        <dbReference type="SAM" id="MobiDB-lite"/>
    </source>
</evidence>
<organism evidence="3 4">
    <name type="scientific">Physocladia obscura</name>
    <dbReference type="NCBI Taxonomy" id="109957"/>
    <lineage>
        <taxon>Eukaryota</taxon>
        <taxon>Fungi</taxon>
        <taxon>Fungi incertae sedis</taxon>
        <taxon>Chytridiomycota</taxon>
        <taxon>Chytridiomycota incertae sedis</taxon>
        <taxon>Chytridiomycetes</taxon>
        <taxon>Chytridiales</taxon>
        <taxon>Chytriomycetaceae</taxon>
        <taxon>Physocladia</taxon>
    </lineage>
</organism>
<accession>A0AAD5X7Q7</accession>
<feature type="region of interest" description="Disordered" evidence="2">
    <location>
        <begin position="27"/>
        <end position="80"/>
    </location>
</feature>
<protein>
    <submittedName>
        <fullName evidence="3">Uncharacterized protein</fullName>
    </submittedName>
</protein>
<dbReference type="EMBL" id="JADGJH010004179">
    <property type="protein sequence ID" value="KAJ3086884.1"/>
    <property type="molecule type" value="Genomic_DNA"/>
</dbReference>
<proteinExistence type="predicted"/>
<feature type="non-terminal residue" evidence="3">
    <location>
        <position position="147"/>
    </location>
</feature>
<dbReference type="Proteomes" id="UP001211907">
    <property type="component" value="Unassembled WGS sequence"/>
</dbReference>
<feature type="coiled-coil region" evidence="1">
    <location>
        <begin position="104"/>
        <end position="137"/>
    </location>
</feature>
<name>A0AAD5X7Q7_9FUNG</name>
<dbReference type="AlphaFoldDB" id="A0AAD5X7Q7"/>
<evidence type="ECO:0000256" key="1">
    <source>
        <dbReference type="SAM" id="Coils"/>
    </source>
</evidence>
<reference evidence="3" key="1">
    <citation type="submission" date="2020-05" db="EMBL/GenBank/DDBJ databases">
        <title>Phylogenomic resolution of chytrid fungi.</title>
        <authorList>
            <person name="Stajich J.E."/>
            <person name="Amses K."/>
            <person name="Simmons R."/>
            <person name="Seto K."/>
            <person name="Myers J."/>
            <person name="Bonds A."/>
            <person name="Quandt C.A."/>
            <person name="Barry K."/>
            <person name="Liu P."/>
            <person name="Grigoriev I."/>
            <person name="Longcore J.E."/>
            <person name="James T.Y."/>
        </authorList>
    </citation>
    <scope>NUCLEOTIDE SEQUENCE</scope>
    <source>
        <strain evidence="3">JEL0513</strain>
    </source>
</reference>
<feature type="compositionally biased region" description="Polar residues" evidence="2">
    <location>
        <begin position="41"/>
        <end position="61"/>
    </location>
</feature>
<comment type="caution">
    <text evidence="3">The sequence shown here is derived from an EMBL/GenBank/DDBJ whole genome shotgun (WGS) entry which is preliminary data.</text>
</comment>
<sequence>MSMNSASVIDDDEDIISLYYTRSSVSSTATSASDLDRRNVPTRSSSLSFPTGTPKISNDTLQMPPPPPSLSRTQSKRDAVAAKYDQDRLKVMEARRLYNLKLVAAAEESKIKVAQQREEDERRKEQLVKKVKAAAKARQEELSLPFM</sequence>
<keyword evidence="1" id="KW-0175">Coiled coil</keyword>